<feature type="region of interest" description="Disordered" evidence="1">
    <location>
        <begin position="55"/>
        <end position="74"/>
    </location>
</feature>
<accession>A0ABR3Y928</accession>
<comment type="caution">
    <text evidence="2">The sequence shown here is derived from an EMBL/GenBank/DDBJ whole genome shotgun (WGS) entry which is preliminary data.</text>
</comment>
<evidence type="ECO:0000256" key="1">
    <source>
        <dbReference type="SAM" id="MobiDB-lite"/>
    </source>
</evidence>
<protein>
    <submittedName>
        <fullName evidence="2">Uncharacterized protein</fullName>
    </submittedName>
</protein>
<organism evidence="2 3">
    <name type="scientific">Phialemonium thermophilum</name>
    <dbReference type="NCBI Taxonomy" id="223376"/>
    <lineage>
        <taxon>Eukaryota</taxon>
        <taxon>Fungi</taxon>
        <taxon>Dikarya</taxon>
        <taxon>Ascomycota</taxon>
        <taxon>Pezizomycotina</taxon>
        <taxon>Sordariomycetes</taxon>
        <taxon>Sordariomycetidae</taxon>
        <taxon>Cephalothecales</taxon>
        <taxon>Cephalothecaceae</taxon>
        <taxon>Phialemonium</taxon>
    </lineage>
</organism>
<evidence type="ECO:0000313" key="2">
    <source>
        <dbReference type="EMBL" id="KAL1884277.1"/>
    </source>
</evidence>
<feature type="compositionally biased region" description="Basic and acidic residues" evidence="1">
    <location>
        <begin position="59"/>
        <end position="68"/>
    </location>
</feature>
<keyword evidence="3" id="KW-1185">Reference proteome</keyword>
<dbReference type="Proteomes" id="UP001586593">
    <property type="component" value="Unassembled WGS sequence"/>
</dbReference>
<proteinExistence type="predicted"/>
<sequence length="74" mass="8510">MPLVVWRWSESLRLSSTSFSPQPRLGVYSLNRNTVRRSDWTLRVKRDDQAACCIGKRNRQSDKGKGRDSAISVE</sequence>
<dbReference type="EMBL" id="JAZHXJ010000002">
    <property type="protein sequence ID" value="KAL1884277.1"/>
    <property type="molecule type" value="Genomic_DNA"/>
</dbReference>
<gene>
    <name evidence="2" type="ORF">VTK73DRAFT_3261</name>
</gene>
<evidence type="ECO:0000313" key="3">
    <source>
        <dbReference type="Proteomes" id="UP001586593"/>
    </source>
</evidence>
<reference evidence="2 3" key="1">
    <citation type="journal article" date="2024" name="Commun. Biol.">
        <title>Comparative genomic analysis of thermophilic fungi reveals convergent evolutionary adaptations and gene losses.</title>
        <authorList>
            <person name="Steindorff A.S."/>
            <person name="Aguilar-Pontes M.V."/>
            <person name="Robinson A.J."/>
            <person name="Andreopoulos B."/>
            <person name="LaButti K."/>
            <person name="Kuo A."/>
            <person name="Mondo S."/>
            <person name="Riley R."/>
            <person name="Otillar R."/>
            <person name="Haridas S."/>
            <person name="Lipzen A."/>
            <person name="Grimwood J."/>
            <person name="Schmutz J."/>
            <person name="Clum A."/>
            <person name="Reid I.D."/>
            <person name="Moisan M.C."/>
            <person name="Butler G."/>
            <person name="Nguyen T.T.M."/>
            <person name="Dewar K."/>
            <person name="Conant G."/>
            <person name="Drula E."/>
            <person name="Henrissat B."/>
            <person name="Hansel C."/>
            <person name="Singer S."/>
            <person name="Hutchinson M.I."/>
            <person name="de Vries R.P."/>
            <person name="Natvig D.O."/>
            <person name="Powell A.J."/>
            <person name="Tsang A."/>
            <person name="Grigoriev I.V."/>
        </authorList>
    </citation>
    <scope>NUCLEOTIDE SEQUENCE [LARGE SCALE GENOMIC DNA]</scope>
    <source>
        <strain evidence="2 3">ATCC 24622</strain>
    </source>
</reference>
<name>A0ABR3Y928_9PEZI</name>